<evidence type="ECO:0000259" key="13">
    <source>
        <dbReference type="SMART" id="SM00382"/>
    </source>
</evidence>
<dbReference type="InterPro" id="IPR012340">
    <property type="entry name" value="NA-bd_OB-fold"/>
</dbReference>
<dbReference type="OrthoDB" id="10255768at2759"/>
<keyword evidence="4" id="KW-0963">Cytoplasm</keyword>
<dbReference type="Gene3D" id="2.40.50.140">
    <property type="entry name" value="Nucleic acid-binding proteins"/>
    <property type="match status" value="1"/>
</dbReference>
<proteinExistence type="inferred from homology"/>
<sequence length="422" mass="47214">MASADVINPANTPAPHLQRQIPNSAITNIDTVEGLADSDDQYATYKKLQRQLEYIKLQEEYIKDEQRSLKRELVRAQEEIKRIQSVPLVIGQFMEAIDQNTGIVQSSTGSNYVVRILSTLDRELLKPSSSVALHRHSNSLVDILPPEADSSIAMLGADEKPDVTYADVGGLDMQKQEIREAVELPLTQFDLYKQIGIDPPRGVLLYGPPGCGKTMLVKAVANSTTASFIRVVGSEFVQKYLGEGPRMVRDVFRMARENSPAIIFIDEIDAIATKRFDAQTGADREVQRILLELLNQMDGFDQTSNVKVIMATNRADTLDPALLRPGRLDRKIEFPNLRDRRERRLIFSTIASKMSLSPEVDMDSLIVRNDPLSGAVIAAIMQEAGLRAVRKNRYNIIQQDLEDAYTSQVKGASEADKFDFYK</sequence>
<keyword evidence="15" id="KW-1185">Reference proteome</keyword>
<keyword evidence="8" id="KW-0539">Nucleus</keyword>
<evidence type="ECO:0000256" key="6">
    <source>
        <dbReference type="ARBA" id="ARBA00022840"/>
    </source>
</evidence>
<dbReference type="InterPro" id="IPR003960">
    <property type="entry name" value="ATPase_AAA_CS"/>
</dbReference>
<dbReference type="PANTHER" id="PTHR23073">
    <property type="entry name" value="26S PROTEASOME REGULATORY SUBUNIT"/>
    <property type="match status" value="1"/>
</dbReference>
<dbReference type="STRING" id="1047168.A0A0F4GUL5"/>
<dbReference type="GO" id="GO:0005524">
    <property type="term" value="F:ATP binding"/>
    <property type="evidence" value="ECO:0007669"/>
    <property type="project" value="UniProtKB-KW"/>
</dbReference>
<dbReference type="Pfam" id="PF16450">
    <property type="entry name" value="Prot_ATP_ID_OB_C"/>
    <property type="match status" value="1"/>
</dbReference>
<dbReference type="SUPFAM" id="SSF52540">
    <property type="entry name" value="P-loop containing nucleoside triphosphate hydrolases"/>
    <property type="match status" value="1"/>
</dbReference>
<dbReference type="SMART" id="SM00382">
    <property type="entry name" value="AAA"/>
    <property type="match status" value="1"/>
</dbReference>
<dbReference type="GO" id="GO:0043161">
    <property type="term" value="P:proteasome-mediated ubiquitin-dependent protein catabolic process"/>
    <property type="evidence" value="ECO:0007669"/>
    <property type="project" value="EnsemblFungi"/>
</dbReference>
<evidence type="ECO:0000256" key="8">
    <source>
        <dbReference type="ARBA" id="ARBA00023242"/>
    </source>
</evidence>
<evidence type="ECO:0000256" key="5">
    <source>
        <dbReference type="ARBA" id="ARBA00022741"/>
    </source>
</evidence>
<evidence type="ECO:0000256" key="7">
    <source>
        <dbReference type="ARBA" id="ARBA00022942"/>
    </source>
</evidence>
<evidence type="ECO:0000313" key="14">
    <source>
        <dbReference type="EMBL" id="KJX99905.1"/>
    </source>
</evidence>
<keyword evidence="6 11" id="KW-0067">ATP-binding</keyword>
<feature type="domain" description="AAA+ ATPase" evidence="13">
    <location>
        <begin position="199"/>
        <end position="338"/>
    </location>
</feature>
<dbReference type="InterPro" id="IPR003959">
    <property type="entry name" value="ATPase_AAA_core"/>
</dbReference>
<accession>A0A0F4GUL5</accession>
<comment type="subcellular location">
    <subcellularLocation>
        <location evidence="2">Cytoplasm</location>
    </subcellularLocation>
    <subcellularLocation>
        <location evidence="1">Nucleus</location>
    </subcellularLocation>
</comment>
<dbReference type="Gene3D" id="3.40.50.300">
    <property type="entry name" value="P-loop containing nucleotide triphosphate hydrolases"/>
    <property type="match status" value="1"/>
</dbReference>
<dbReference type="EMBL" id="LAFY01000340">
    <property type="protein sequence ID" value="KJX99905.1"/>
    <property type="molecule type" value="Genomic_DNA"/>
</dbReference>
<evidence type="ECO:0000256" key="10">
    <source>
        <dbReference type="ARBA" id="ARBA00068703"/>
    </source>
</evidence>
<reference evidence="14 15" key="1">
    <citation type="submission" date="2015-03" db="EMBL/GenBank/DDBJ databases">
        <title>RNA-seq based gene annotation and comparative genomics of four Zymoseptoria species reveal species-specific pathogenicity related genes and transposable element activity.</title>
        <authorList>
            <person name="Grandaubert J."/>
            <person name="Bhattacharyya A."/>
            <person name="Stukenbrock E.H."/>
        </authorList>
    </citation>
    <scope>NUCLEOTIDE SEQUENCE [LARGE SCALE GENOMIC DNA]</scope>
    <source>
        <strain evidence="14 15">Zb18110</strain>
    </source>
</reference>
<dbReference type="PROSITE" id="PS00674">
    <property type="entry name" value="AAA"/>
    <property type="match status" value="1"/>
</dbReference>
<evidence type="ECO:0000256" key="12">
    <source>
        <dbReference type="SAM" id="Coils"/>
    </source>
</evidence>
<protein>
    <recommendedName>
        <fullName evidence="10">26S proteasome regulatory subunit 6B homolog</fullName>
    </recommendedName>
</protein>
<dbReference type="GO" id="GO:0008540">
    <property type="term" value="C:proteasome regulatory particle, base subcomplex"/>
    <property type="evidence" value="ECO:0007669"/>
    <property type="project" value="EnsemblFungi"/>
</dbReference>
<feature type="coiled-coil region" evidence="12">
    <location>
        <begin position="59"/>
        <end position="86"/>
    </location>
</feature>
<dbReference type="GO" id="GO:0016887">
    <property type="term" value="F:ATP hydrolysis activity"/>
    <property type="evidence" value="ECO:0007669"/>
    <property type="project" value="InterPro"/>
</dbReference>
<evidence type="ECO:0000256" key="3">
    <source>
        <dbReference type="ARBA" id="ARBA00006914"/>
    </source>
</evidence>
<comment type="function">
    <text evidence="9">The 26S proteasome is involved in the ATP-dependent degradation of ubiquitinated proteins. The regulatory (or ATPase) complex confers ATP dependency and substrate specificity to the 26S complex.</text>
</comment>
<dbReference type="InterPro" id="IPR050221">
    <property type="entry name" value="26S_Proteasome_ATPase"/>
</dbReference>
<dbReference type="GO" id="GO:0008233">
    <property type="term" value="F:peptidase activity"/>
    <property type="evidence" value="ECO:0007669"/>
    <property type="project" value="UniProtKB-KW"/>
</dbReference>
<dbReference type="InterPro" id="IPR027417">
    <property type="entry name" value="P-loop_NTPase"/>
</dbReference>
<dbReference type="CDD" id="cd19502">
    <property type="entry name" value="RecA-like_PAN_like"/>
    <property type="match status" value="1"/>
</dbReference>
<comment type="similarity">
    <text evidence="3 11">Belongs to the AAA ATPase family.</text>
</comment>
<evidence type="ECO:0000256" key="2">
    <source>
        <dbReference type="ARBA" id="ARBA00004496"/>
    </source>
</evidence>
<dbReference type="InterPro" id="IPR003593">
    <property type="entry name" value="AAA+_ATPase"/>
</dbReference>
<dbReference type="InterPro" id="IPR032501">
    <property type="entry name" value="Prot_ATP_ID_OB_2nd"/>
</dbReference>
<keyword evidence="12" id="KW-0175">Coiled coil</keyword>
<dbReference type="GO" id="GO:0034399">
    <property type="term" value="C:nuclear periphery"/>
    <property type="evidence" value="ECO:0007669"/>
    <property type="project" value="EnsemblFungi"/>
</dbReference>
<keyword evidence="5 11" id="KW-0547">Nucleotide-binding</keyword>
<name>A0A0F4GUL5_9PEZI</name>
<dbReference type="GO" id="GO:0070682">
    <property type="term" value="P:proteasome regulatory particle assembly"/>
    <property type="evidence" value="ECO:0007669"/>
    <property type="project" value="EnsemblFungi"/>
</dbReference>
<keyword evidence="7" id="KW-0647">Proteasome</keyword>
<gene>
    <name evidence="14" type="ORF">TI39_contig348g00036</name>
</gene>
<dbReference type="Proteomes" id="UP000033647">
    <property type="component" value="Unassembled WGS sequence"/>
</dbReference>
<dbReference type="FunFam" id="2.40.50.140:FF:000049">
    <property type="entry name" value="26S protease regulatory subunit 6B"/>
    <property type="match status" value="1"/>
</dbReference>
<evidence type="ECO:0000313" key="15">
    <source>
        <dbReference type="Proteomes" id="UP000033647"/>
    </source>
</evidence>
<keyword evidence="14" id="KW-0645">Protease</keyword>
<dbReference type="GO" id="GO:0000785">
    <property type="term" value="C:chromatin"/>
    <property type="evidence" value="ECO:0007669"/>
    <property type="project" value="EnsemblFungi"/>
</dbReference>
<evidence type="ECO:0000256" key="11">
    <source>
        <dbReference type="RuleBase" id="RU003651"/>
    </source>
</evidence>
<dbReference type="FunFam" id="1.10.8.60:FF:000020">
    <property type="entry name" value="26S protease regulatory subunit 6B"/>
    <property type="match status" value="1"/>
</dbReference>
<dbReference type="AlphaFoldDB" id="A0A0F4GUL5"/>
<dbReference type="FunFam" id="3.40.50.300:FF:000033">
    <property type="entry name" value="26S protease regulatory subunit 6B"/>
    <property type="match status" value="1"/>
</dbReference>
<dbReference type="GO" id="GO:0045899">
    <property type="term" value="P:positive regulation of RNA polymerase II transcription preinitiation complex assembly"/>
    <property type="evidence" value="ECO:0007669"/>
    <property type="project" value="EnsemblFungi"/>
</dbReference>
<dbReference type="GO" id="GO:0005737">
    <property type="term" value="C:cytoplasm"/>
    <property type="evidence" value="ECO:0007669"/>
    <property type="project" value="UniProtKB-SubCell"/>
</dbReference>
<evidence type="ECO:0000256" key="9">
    <source>
        <dbReference type="ARBA" id="ARBA00024661"/>
    </source>
</evidence>
<keyword evidence="14" id="KW-0378">Hydrolase</keyword>
<evidence type="ECO:0000256" key="4">
    <source>
        <dbReference type="ARBA" id="ARBA00022490"/>
    </source>
</evidence>
<evidence type="ECO:0000256" key="1">
    <source>
        <dbReference type="ARBA" id="ARBA00004123"/>
    </source>
</evidence>
<comment type="caution">
    <text evidence="14">The sequence shown here is derived from an EMBL/GenBank/DDBJ whole genome shotgun (WGS) entry which is preliminary data.</text>
</comment>
<dbReference type="GO" id="GO:0042802">
    <property type="term" value="F:identical protein binding"/>
    <property type="evidence" value="ECO:0007669"/>
    <property type="project" value="EnsemblFungi"/>
</dbReference>
<organism evidence="14 15">
    <name type="scientific">Zymoseptoria brevis</name>
    <dbReference type="NCBI Taxonomy" id="1047168"/>
    <lineage>
        <taxon>Eukaryota</taxon>
        <taxon>Fungi</taxon>
        <taxon>Dikarya</taxon>
        <taxon>Ascomycota</taxon>
        <taxon>Pezizomycotina</taxon>
        <taxon>Dothideomycetes</taxon>
        <taxon>Dothideomycetidae</taxon>
        <taxon>Mycosphaerellales</taxon>
        <taxon>Mycosphaerellaceae</taxon>
        <taxon>Zymoseptoria</taxon>
    </lineage>
</organism>
<dbReference type="Pfam" id="PF00004">
    <property type="entry name" value="AAA"/>
    <property type="match status" value="1"/>
</dbReference>
<dbReference type="Gene3D" id="1.10.8.60">
    <property type="match status" value="1"/>
</dbReference>